<evidence type="ECO:0000256" key="2">
    <source>
        <dbReference type="ARBA" id="ARBA00022448"/>
    </source>
</evidence>
<feature type="transmembrane region" description="Helical" evidence="10">
    <location>
        <begin position="329"/>
        <end position="352"/>
    </location>
</feature>
<gene>
    <name evidence="11" type="ORF">METZ01_LOCUS104055</name>
</gene>
<dbReference type="InterPro" id="IPR003445">
    <property type="entry name" value="Cat_transpt"/>
</dbReference>
<evidence type="ECO:0000256" key="5">
    <source>
        <dbReference type="ARBA" id="ARBA00022692"/>
    </source>
</evidence>
<dbReference type="EMBL" id="UINC01011629">
    <property type="protein sequence ID" value="SVA51201.1"/>
    <property type="molecule type" value="Genomic_DNA"/>
</dbReference>
<reference evidence="11" key="1">
    <citation type="submission" date="2018-05" db="EMBL/GenBank/DDBJ databases">
        <authorList>
            <person name="Lanie J.A."/>
            <person name="Ng W.-L."/>
            <person name="Kazmierczak K.M."/>
            <person name="Andrzejewski T.M."/>
            <person name="Davidsen T.M."/>
            <person name="Wayne K.J."/>
            <person name="Tettelin H."/>
            <person name="Glass J.I."/>
            <person name="Rusch D."/>
            <person name="Podicherti R."/>
            <person name="Tsui H.-C.T."/>
            <person name="Winkler M.E."/>
        </authorList>
    </citation>
    <scope>NUCLEOTIDE SEQUENCE</scope>
</reference>
<name>A0A381WFV3_9ZZZZ</name>
<dbReference type="Pfam" id="PF02386">
    <property type="entry name" value="TrkH"/>
    <property type="match status" value="1"/>
</dbReference>
<keyword evidence="7 10" id="KW-1133">Transmembrane helix</keyword>
<dbReference type="AlphaFoldDB" id="A0A381WFV3"/>
<evidence type="ECO:0000313" key="11">
    <source>
        <dbReference type="EMBL" id="SVA51201.1"/>
    </source>
</evidence>
<evidence type="ECO:0000256" key="10">
    <source>
        <dbReference type="SAM" id="Phobius"/>
    </source>
</evidence>
<evidence type="ECO:0008006" key="12">
    <source>
        <dbReference type="Google" id="ProtNLM"/>
    </source>
</evidence>
<dbReference type="PANTHER" id="PTHR32024">
    <property type="entry name" value="TRK SYSTEM POTASSIUM UPTAKE PROTEIN TRKG-RELATED"/>
    <property type="match status" value="1"/>
</dbReference>
<feature type="transmembrane region" description="Helical" evidence="10">
    <location>
        <begin position="70"/>
        <end position="90"/>
    </location>
</feature>
<accession>A0A381WFV3</accession>
<keyword evidence="6" id="KW-0630">Potassium</keyword>
<dbReference type="InterPro" id="IPR004772">
    <property type="entry name" value="TrkH"/>
</dbReference>
<evidence type="ECO:0000256" key="1">
    <source>
        <dbReference type="ARBA" id="ARBA00004651"/>
    </source>
</evidence>
<protein>
    <recommendedName>
        <fullName evidence="12">Trk system potassium uptake protein</fullName>
    </recommendedName>
</protein>
<keyword evidence="2" id="KW-0813">Transport</keyword>
<keyword evidence="4" id="KW-0633">Potassium transport</keyword>
<feature type="transmembrane region" description="Helical" evidence="10">
    <location>
        <begin position="388"/>
        <end position="410"/>
    </location>
</feature>
<evidence type="ECO:0000256" key="3">
    <source>
        <dbReference type="ARBA" id="ARBA00022475"/>
    </source>
</evidence>
<feature type="transmembrane region" description="Helical" evidence="10">
    <location>
        <begin position="38"/>
        <end position="58"/>
    </location>
</feature>
<evidence type="ECO:0000256" key="6">
    <source>
        <dbReference type="ARBA" id="ARBA00022958"/>
    </source>
</evidence>
<feature type="transmembrane region" description="Helical" evidence="10">
    <location>
        <begin position="132"/>
        <end position="157"/>
    </location>
</feature>
<evidence type="ECO:0000256" key="4">
    <source>
        <dbReference type="ARBA" id="ARBA00022538"/>
    </source>
</evidence>
<evidence type="ECO:0000256" key="9">
    <source>
        <dbReference type="ARBA" id="ARBA00023136"/>
    </source>
</evidence>
<feature type="transmembrane region" description="Helical" evidence="10">
    <location>
        <begin position="270"/>
        <end position="290"/>
    </location>
</feature>
<dbReference type="GO" id="GO:0015379">
    <property type="term" value="F:potassium:chloride symporter activity"/>
    <property type="evidence" value="ECO:0007669"/>
    <property type="project" value="InterPro"/>
</dbReference>
<organism evidence="11">
    <name type="scientific">marine metagenome</name>
    <dbReference type="NCBI Taxonomy" id="408172"/>
    <lineage>
        <taxon>unclassified sequences</taxon>
        <taxon>metagenomes</taxon>
        <taxon>ecological metagenomes</taxon>
    </lineage>
</organism>
<keyword evidence="9 10" id="KW-0472">Membrane</keyword>
<feature type="transmembrane region" description="Helical" evidence="10">
    <location>
        <begin position="178"/>
        <end position="200"/>
    </location>
</feature>
<feature type="transmembrane region" description="Helical" evidence="10">
    <location>
        <begin position="454"/>
        <end position="475"/>
    </location>
</feature>
<evidence type="ECO:0000256" key="7">
    <source>
        <dbReference type="ARBA" id="ARBA00022989"/>
    </source>
</evidence>
<proteinExistence type="predicted"/>
<dbReference type="PIRSF" id="PIRSF006247">
    <property type="entry name" value="TrkH"/>
    <property type="match status" value="1"/>
</dbReference>
<keyword evidence="5 10" id="KW-0812">Transmembrane</keyword>
<sequence>MSNYKTVFFTLGILQIILGISMIFPIIIQIIFGELNSSFISASLITIIFGTLFLLSNLDQDKKLNLQHAFLLTALSWISVAIFGSLPFIFSDLNLSITDSFFESMSGITTTGSTIITDLNSTPKAILLWRAILQWLGGIGIIVMAITLMPIMNVGGMQLLKISSTDGSEKILPKTKEISIRLIIIYIALTFLCALFYKIFGMKFFDSLTHSMTTIATGGFSNYNDSIGHFNNFKIEMTSMIFIILGSIPFIAYIKYLSGTKNIFITDTQIKSFIKIIFFSILILFLYLVIFNKSFSEISLRSISFNVISILTGTGYVTQNFDSWGNFPLIYFLILMFIGGCAGSTTCGIKIFRVQILYLFIKNQLKKIIYPRGIFIIKYDNNNVNEKFMASIISFIYLYIVIFFVIAALLSLSGLDFTTSISGAATSISNVGPGLGELIGPNGNFSQLPDFSKWVLSFGMILGRLELFAILVLFLPSFWQR</sequence>
<comment type="subcellular location">
    <subcellularLocation>
        <location evidence="1">Cell membrane</location>
        <topology evidence="1">Multi-pass membrane protein</topology>
    </subcellularLocation>
</comment>
<dbReference type="GO" id="GO:0005886">
    <property type="term" value="C:plasma membrane"/>
    <property type="evidence" value="ECO:0007669"/>
    <property type="project" value="UniProtKB-SubCell"/>
</dbReference>
<feature type="transmembrane region" description="Helical" evidence="10">
    <location>
        <begin position="7"/>
        <end position="32"/>
    </location>
</feature>
<evidence type="ECO:0000256" key="8">
    <source>
        <dbReference type="ARBA" id="ARBA00023065"/>
    </source>
</evidence>
<keyword evidence="3" id="KW-1003">Cell membrane</keyword>
<feature type="transmembrane region" description="Helical" evidence="10">
    <location>
        <begin position="240"/>
        <end position="258"/>
    </location>
</feature>
<keyword evidence="8" id="KW-0406">Ion transport</keyword>
<dbReference type="PANTHER" id="PTHR32024:SF3">
    <property type="entry name" value="TRK SYSTEM POTASSIUM UPTAKE PROTEIN"/>
    <property type="match status" value="1"/>
</dbReference>